<evidence type="ECO:0000256" key="13">
    <source>
        <dbReference type="ARBA" id="ARBA00047899"/>
    </source>
</evidence>
<name>A0ABR3LWM8_9TELE</name>
<evidence type="ECO:0000256" key="11">
    <source>
        <dbReference type="ARBA" id="ARBA00023006"/>
    </source>
</evidence>
<evidence type="ECO:0000256" key="4">
    <source>
        <dbReference type="ARBA" id="ARBA00022490"/>
    </source>
</evidence>
<dbReference type="InterPro" id="IPR000719">
    <property type="entry name" value="Prot_kinase_dom"/>
</dbReference>
<keyword evidence="18" id="KW-1185">Reference proteome</keyword>
<keyword evidence="8 15" id="KW-0547">Nucleotide-binding</keyword>
<dbReference type="PROSITE" id="PS00107">
    <property type="entry name" value="PROTEIN_KINASE_ATP"/>
    <property type="match status" value="1"/>
</dbReference>
<dbReference type="Gene3D" id="1.20.58.80">
    <property type="entry name" value="Phosphotransferase system, lactose/cellobiose-type IIA subunit"/>
    <property type="match status" value="2"/>
</dbReference>
<dbReference type="Proteomes" id="UP001558613">
    <property type="component" value="Unassembled WGS sequence"/>
</dbReference>
<comment type="subcellular location">
    <subcellularLocation>
        <location evidence="1">Cytoplasm</location>
    </subcellularLocation>
</comment>
<evidence type="ECO:0000256" key="7">
    <source>
        <dbReference type="ARBA" id="ARBA00022737"/>
    </source>
</evidence>
<dbReference type="PROSITE" id="PS00108">
    <property type="entry name" value="PROTEIN_KINASE_ST"/>
    <property type="match status" value="1"/>
</dbReference>
<dbReference type="CDD" id="cd02684">
    <property type="entry name" value="MIT_2"/>
    <property type="match status" value="1"/>
</dbReference>
<evidence type="ECO:0000256" key="15">
    <source>
        <dbReference type="PROSITE-ProRule" id="PRU10141"/>
    </source>
</evidence>
<dbReference type="Pfam" id="PF00069">
    <property type="entry name" value="Pkinase"/>
    <property type="match status" value="1"/>
</dbReference>
<dbReference type="SMART" id="SM00220">
    <property type="entry name" value="S_TKc"/>
    <property type="match status" value="1"/>
</dbReference>
<gene>
    <name evidence="17" type="ORF">QQF64_012808</name>
</gene>
<comment type="caution">
    <text evidence="17">The sequence shown here is derived from an EMBL/GenBank/DDBJ whole genome shotgun (WGS) entry which is preliminary data.</text>
</comment>
<evidence type="ECO:0000256" key="1">
    <source>
        <dbReference type="ARBA" id="ARBA00004496"/>
    </source>
</evidence>
<sequence>MAAGFAPPKLKDFILTEKLGSGTYATVYKAFRKTDGREAVAVKVVSKKSLNKASMENLLTEIEILKTVRHPHIVQLRDFQWDNENIYLILEWCSGGDLSRFIRSRRILPERVARRCLQQIACALQFLHERNISHLDLKPQNILLSGNLLKLADFGFAQYMSPWDEQQALRGSPLYMAPEMVCRRHYDARVDLWSVGVILYEALFGRAPFASRSFAELEEKIRSEKPVELPPGARVSRDCRDLLLRLLERDPNSRITFDEFFLHPFVDLEHMPSAESLGKAKALVLQAVQKDQDGERSAALSLYCNALEHFVPAIHYETDRQRKEALRQKVNQYVSRAEELKALVRSDNKITFEEAKSARNILIEMSRDQSRLLAALEVASTAVAQEESGVEDYDTLDLYQQSLGELLLALAAESQGRRRELLHSEIKSLMSRAEYLKELIKMRETQTDESLKKDAVAESVKTSCCLQSAFSLKALEFHERGQVRIAALQTHNGPVVSVLRVLPAPARRSHANSTSDELRKDCGTVILLRLAHTHTRSPYIDVHVVNRTLCAPALQSACNPVWGLKSGSQINEKTGPVRLLLPLRQSPLLLFILILFPALGRGFHRGGKRGFRVELVGFLLVVFAEKAKKSLRLLQTLQRRRFELKHTAF</sequence>
<organism evidence="17 18">
    <name type="scientific">Cirrhinus molitorella</name>
    <name type="common">mud carp</name>
    <dbReference type="NCBI Taxonomy" id="172907"/>
    <lineage>
        <taxon>Eukaryota</taxon>
        <taxon>Metazoa</taxon>
        <taxon>Chordata</taxon>
        <taxon>Craniata</taxon>
        <taxon>Vertebrata</taxon>
        <taxon>Euteleostomi</taxon>
        <taxon>Actinopterygii</taxon>
        <taxon>Neopterygii</taxon>
        <taxon>Teleostei</taxon>
        <taxon>Ostariophysi</taxon>
        <taxon>Cypriniformes</taxon>
        <taxon>Cyprinidae</taxon>
        <taxon>Labeoninae</taxon>
        <taxon>Labeonini</taxon>
        <taxon>Cirrhinus</taxon>
    </lineage>
</organism>
<keyword evidence="11" id="KW-0072">Autophagy</keyword>
<evidence type="ECO:0000259" key="16">
    <source>
        <dbReference type="PROSITE" id="PS50011"/>
    </source>
</evidence>
<dbReference type="EMBL" id="JAYMGO010000018">
    <property type="protein sequence ID" value="KAL1257263.1"/>
    <property type="molecule type" value="Genomic_DNA"/>
</dbReference>
<dbReference type="PANTHER" id="PTHR24348">
    <property type="entry name" value="SERINE/THREONINE-PROTEIN KINASE UNC-51-RELATED"/>
    <property type="match status" value="1"/>
</dbReference>
<proteinExistence type="predicted"/>
<evidence type="ECO:0000256" key="9">
    <source>
        <dbReference type="ARBA" id="ARBA00022777"/>
    </source>
</evidence>
<evidence type="ECO:0000256" key="2">
    <source>
        <dbReference type="ARBA" id="ARBA00012513"/>
    </source>
</evidence>
<dbReference type="SMART" id="SM00745">
    <property type="entry name" value="MIT"/>
    <property type="match status" value="2"/>
</dbReference>
<evidence type="ECO:0000256" key="14">
    <source>
        <dbReference type="ARBA" id="ARBA00048679"/>
    </source>
</evidence>
<feature type="binding site" evidence="15">
    <location>
        <position position="43"/>
    </location>
    <ligand>
        <name>ATP</name>
        <dbReference type="ChEBI" id="CHEBI:30616"/>
    </ligand>
</feature>
<evidence type="ECO:0000256" key="10">
    <source>
        <dbReference type="ARBA" id="ARBA00022840"/>
    </source>
</evidence>
<feature type="domain" description="Protein kinase" evidence="16">
    <location>
        <begin position="13"/>
        <end position="266"/>
    </location>
</feature>
<comment type="catalytic activity">
    <reaction evidence="14">
        <text>L-seryl-[protein] + ATP = O-phospho-L-seryl-[protein] + ADP + H(+)</text>
        <dbReference type="Rhea" id="RHEA:17989"/>
        <dbReference type="Rhea" id="RHEA-COMP:9863"/>
        <dbReference type="Rhea" id="RHEA-COMP:11604"/>
        <dbReference type="ChEBI" id="CHEBI:15378"/>
        <dbReference type="ChEBI" id="CHEBI:29999"/>
        <dbReference type="ChEBI" id="CHEBI:30616"/>
        <dbReference type="ChEBI" id="CHEBI:83421"/>
        <dbReference type="ChEBI" id="CHEBI:456216"/>
        <dbReference type="EC" id="2.7.11.1"/>
    </reaction>
</comment>
<evidence type="ECO:0000256" key="5">
    <source>
        <dbReference type="ARBA" id="ARBA00022527"/>
    </source>
</evidence>
<evidence type="ECO:0000256" key="8">
    <source>
        <dbReference type="ARBA" id="ARBA00022741"/>
    </source>
</evidence>
<dbReference type="PANTHER" id="PTHR24348:SF65">
    <property type="entry name" value="SERINE_THREONINE-PROTEIN KINASE ULK3"/>
    <property type="match status" value="1"/>
</dbReference>
<dbReference type="SUPFAM" id="SSF56112">
    <property type="entry name" value="Protein kinase-like (PK-like)"/>
    <property type="match status" value="1"/>
</dbReference>
<keyword evidence="9" id="KW-0418">Kinase</keyword>
<dbReference type="CDD" id="cd14121">
    <property type="entry name" value="STKc_ULK3"/>
    <property type="match status" value="1"/>
</dbReference>
<dbReference type="Pfam" id="PF04212">
    <property type="entry name" value="MIT"/>
    <property type="match status" value="2"/>
</dbReference>
<evidence type="ECO:0000313" key="18">
    <source>
        <dbReference type="Proteomes" id="UP001558613"/>
    </source>
</evidence>
<comment type="catalytic activity">
    <reaction evidence="13">
        <text>L-threonyl-[protein] + ATP = O-phospho-L-threonyl-[protein] + ADP + H(+)</text>
        <dbReference type="Rhea" id="RHEA:46608"/>
        <dbReference type="Rhea" id="RHEA-COMP:11060"/>
        <dbReference type="Rhea" id="RHEA-COMP:11605"/>
        <dbReference type="ChEBI" id="CHEBI:15378"/>
        <dbReference type="ChEBI" id="CHEBI:30013"/>
        <dbReference type="ChEBI" id="CHEBI:30616"/>
        <dbReference type="ChEBI" id="CHEBI:61977"/>
        <dbReference type="ChEBI" id="CHEBI:456216"/>
        <dbReference type="EC" id="2.7.11.1"/>
    </reaction>
</comment>
<evidence type="ECO:0000256" key="6">
    <source>
        <dbReference type="ARBA" id="ARBA00022679"/>
    </source>
</evidence>
<protein>
    <recommendedName>
        <fullName evidence="3">Serine/threonine-protein kinase ULK3</fullName>
        <ecNumber evidence="2">2.7.11.1</ecNumber>
    </recommendedName>
    <alternativeName>
        <fullName evidence="12">Unc-51-like kinase 3</fullName>
    </alternativeName>
</protein>
<keyword evidence="6" id="KW-0808">Transferase</keyword>
<evidence type="ECO:0000256" key="3">
    <source>
        <dbReference type="ARBA" id="ARBA00021644"/>
    </source>
</evidence>
<dbReference type="Gene3D" id="3.30.200.20">
    <property type="entry name" value="Phosphorylase Kinase, domain 1"/>
    <property type="match status" value="1"/>
</dbReference>
<evidence type="ECO:0000256" key="12">
    <source>
        <dbReference type="ARBA" id="ARBA00032242"/>
    </source>
</evidence>
<keyword evidence="7" id="KW-0677">Repeat</keyword>
<keyword evidence="5" id="KW-0723">Serine/threonine-protein kinase</keyword>
<dbReference type="PROSITE" id="PS50011">
    <property type="entry name" value="PROTEIN_KINASE_DOM"/>
    <property type="match status" value="1"/>
</dbReference>
<reference evidence="17 18" key="1">
    <citation type="submission" date="2023-09" db="EMBL/GenBank/DDBJ databases">
        <authorList>
            <person name="Wang M."/>
        </authorList>
    </citation>
    <scope>NUCLEOTIDE SEQUENCE [LARGE SCALE GENOMIC DNA]</scope>
    <source>
        <strain evidence="17">GT-2023</strain>
        <tissue evidence="17">Liver</tissue>
    </source>
</reference>
<dbReference type="InterPro" id="IPR017441">
    <property type="entry name" value="Protein_kinase_ATP_BS"/>
</dbReference>
<dbReference type="Gene3D" id="1.10.510.10">
    <property type="entry name" value="Transferase(Phosphotransferase) domain 1"/>
    <property type="match status" value="1"/>
</dbReference>
<evidence type="ECO:0000313" key="17">
    <source>
        <dbReference type="EMBL" id="KAL1257263.1"/>
    </source>
</evidence>
<dbReference type="SUPFAM" id="SSF116846">
    <property type="entry name" value="MIT domain"/>
    <property type="match status" value="2"/>
</dbReference>
<keyword evidence="10 15" id="KW-0067">ATP-binding</keyword>
<dbReference type="InterPro" id="IPR036181">
    <property type="entry name" value="MIT_dom_sf"/>
</dbReference>
<dbReference type="EC" id="2.7.11.1" evidence="2"/>
<dbReference type="InterPro" id="IPR011009">
    <property type="entry name" value="Kinase-like_dom_sf"/>
</dbReference>
<dbReference type="InterPro" id="IPR008271">
    <property type="entry name" value="Ser/Thr_kinase_AS"/>
</dbReference>
<dbReference type="InterPro" id="IPR045269">
    <property type="entry name" value="Atg1-like"/>
</dbReference>
<keyword evidence="4" id="KW-0963">Cytoplasm</keyword>
<accession>A0ABR3LWM8</accession>
<dbReference type="InterPro" id="IPR007330">
    <property type="entry name" value="MIT_dom"/>
</dbReference>